<dbReference type="PANTHER" id="PTHR31836:SF28">
    <property type="entry name" value="SRCR DOMAIN-CONTAINING PROTEIN-RELATED"/>
    <property type="match status" value="1"/>
</dbReference>
<dbReference type="SUPFAM" id="SSF50685">
    <property type="entry name" value="Barwin-like endoglucanases"/>
    <property type="match status" value="1"/>
</dbReference>
<accession>A0AA43QIU9</accession>
<name>A0AA43QIU9_9LECA</name>
<dbReference type="AlphaFoldDB" id="A0AA43QIU9"/>
<dbReference type="CDD" id="cd22191">
    <property type="entry name" value="DPBB_RlpA_EXP_N-like"/>
    <property type="match status" value="1"/>
</dbReference>
<organism evidence="3 4">
    <name type="scientific">Ramalina farinacea</name>
    <dbReference type="NCBI Taxonomy" id="258253"/>
    <lineage>
        <taxon>Eukaryota</taxon>
        <taxon>Fungi</taxon>
        <taxon>Dikarya</taxon>
        <taxon>Ascomycota</taxon>
        <taxon>Pezizomycotina</taxon>
        <taxon>Lecanoromycetes</taxon>
        <taxon>OSLEUM clade</taxon>
        <taxon>Lecanoromycetidae</taxon>
        <taxon>Lecanorales</taxon>
        <taxon>Lecanorineae</taxon>
        <taxon>Ramalinaceae</taxon>
        <taxon>Ramalina</taxon>
    </lineage>
</organism>
<evidence type="ECO:0000256" key="2">
    <source>
        <dbReference type="SAM" id="MobiDB-lite"/>
    </source>
</evidence>
<keyword evidence="1" id="KW-0732">Signal</keyword>
<reference evidence="3" key="1">
    <citation type="journal article" date="2023" name="Genome Biol. Evol.">
        <title>First Whole Genome Sequence and Flow Cytometry Genome Size Data for the Lichen-Forming Fungus Ramalina farinacea (Ascomycota).</title>
        <authorList>
            <person name="Llewellyn T."/>
            <person name="Mian S."/>
            <person name="Hill R."/>
            <person name="Leitch I.J."/>
            <person name="Gaya E."/>
        </authorList>
    </citation>
    <scope>NUCLEOTIDE SEQUENCE</scope>
    <source>
        <strain evidence="3">LIQ254RAFAR</strain>
    </source>
</reference>
<sequence length="265" mass="27271">MAHQHLHKRDLVTTTVWEDVTETVNVIVTVYGPAPGDASAPATTSTQTTPAQLPVEQEKAADVVVPPSITPSVTPPASVTPPSQAPAVAPQVQAAAPQAQAAAPQAQAAAPQAQALQQPAAGDSSSGGSSGGSQPSGGACGTTGGKCTAEKMTIYNDQGLGACGWTNDTNSQDFFALAEGTFGTYTNDAPQNHKNAFCGRMATISFNGKQTPAMLTDKCPGCQGTWAIDLSQSLWNKVTGSKPIGFESNVEWWFTEDAIYHGPGN</sequence>
<feature type="region of interest" description="Disordered" evidence="2">
    <location>
        <begin position="66"/>
        <end position="143"/>
    </location>
</feature>
<keyword evidence="4" id="KW-1185">Reference proteome</keyword>
<dbReference type="Gene3D" id="2.40.40.10">
    <property type="entry name" value="RlpA-like domain"/>
    <property type="match status" value="1"/>
</dbReference>
<evidence type="ECO:0000313" key="3">
    <source>
        <dbReference type="EMBL" id="MDI1487302.1"/>
    </source>
</evidence>
<protein>
    <submittedName>
        <fullName evidence="3">Uncharacterized protein</fullName>
    </submittedName>
</protein>
<gene>
    <name evidence="3" type="ORF">OHK93_006571</name>
</gene>
<dbReference type="PANTHER" id="PTHR31836">
    <property type="match status" value="1"/>
</dbReference>
<dbReference type="EMBL" id="JAPUFD010000005">
    <property type="protein sequence ID" value="MDI1487302.1"/>
    <property type="molecule type" value="Genomic_DNA"/>
</dbReference>
<feature type="compositionally biased region" description="Low complexity" evidence="2">
    <location>
        <begin position="66"/>
        <end position="127"/>
    </location>
</feature>
<feature type="compositionally biased region" description="Gly residues" evidence="2">
    <location>
        <begin position="128"/>
        <end position="143"/>
    </location>
</feature>
<evidence type="ECO:0000313" key="4">
    <source>
        <dbReference type="Proteomes" id="UP001161017"/>
    </source>
</evidence>
<dbReference type="InterPro" id="IPR036908">
    <property type="entry name" value="RlpA-like_sf"/>
</dbReference>
<proteinExistence type="predicted"/>
<evidence type="ECO:0000256" key="1">
    <source>
        <dbReference type="ARBA" id="ARBA00022729"/>
    </source>
</evidence>
<dbReference type="InterPro" id="IPR051477">
    <property type="entry name" value="Expansin_CellWall"/>
</dbReference>
<comment type="caution">
    <text evidence="3">The sequence shown here is derived from an EMBL/GenBank/DDBJ whole genome shotgun (WGS) entry which is preliminary data.</text>
</comment>
<dbReference type="Proteomes" id="UP001161017">
    <property type="component" value="Unassembled WGS sequence"/>
</dbReference>